<proteinExistence type="predicted"/>
<dbReference type="SUPFAM" id="SSF54680">
    <property type="entry name" value="Pyrimidine nucleoside phosphorylase C-terminal domain"/>
    <property type="match status" value="1"/>
</dbReference>
<feature type="transmembrane region" description="Helical" evidence="2">
    <location>
        <begin position="101"/>
        <end position="121"/>
    </location>
</feature>
<dbReference type="Pfam" id="PF10011">
    <property type="entry name" value="DUF2254"/>
    <property type="match status" value="1"/>
</dbReference>
<evidence type="ECO:0000313" key="3">
    <source>
        <dbReference type="EMBL" id="TFD99711.1"/>
    </source>
</evidence>
<dbReference type="GO" id="GO:0006213">
    <property type="term" value="P:pyrimidine nucleoside metabolic process"/>
    <property type="evidence" value="ECO:0007669"/>
    <property type="project" value="InterPro"/>
</dbReference>
<evidence type="ECO:0000256" key="1">
    <source>
        <dbReference type="ARBA" id="ARBA00022679"/>
    </source>
</evidence>
<gene>
    <name evidence="3" type="ORF">E2626_13065</name>
</gene>
<keyword evidence="1" id="KW-0808">Transferase</keyword>
<keyword evidence="4" id="KW-1185">Reference proteome</keyword>
<sequence length="430" mass="48463">MKKWWISLKDKVWLRPAGYSLLAVLLAAAVGYIDINYGGTVSDLPMIFYTEVELAQAILTALITALLTMTTFTFSTIMVVLTTYASLYSPKTIKNFITDPFTLRVLGIFMGGFIYSTLSMLFMRDSFSDEPVIAGVVGVFIAIMCLVFFAIFIHHVANDIQASRLIERLANDTDDVTDYYFQLMQKPNVSLEHSGENWNVGQTYFQVQAQDYGYVQYIDLDQLAKKAAAHEVKIEVNVPIGEYVHKATPLLTVFVRPERLPEVRDLPLADSFLIGNERDVRQDPVFAIQKMVEVALRAISPGINDPNTANDSIRHIGRLLGNMAQLPVRAILMTDQYGDGIVKVSLPSFRDILYKTFFQLRHYGKEDVSVLTAMLEAIAFAGENAPHQHLTSLRDIAKYVIEKAELEQMPAMDREWINQKLQAVERVTGK</sequence>
<evidence type="ECO:0000256" key="2">
    <source>
        <dbReference type="SAM" id="Phobius"/>
    </source>
</evidence>
<dbReference type="InterPro" id="IPR036566">
    <property type="entry name" value="PYNP-like_C_sf"/>
</dbReference>
<feature type="transmembrane region" description="Helical" evidence="2">
    <location>
        <begin position="133"/>
        <end position="157"/>
    </location>
</feature>
<keyword evidence="2" id="KW-1133">Transmembrane helix</keyword>
<accession>A0A4Y8LAQ1</accession>
<feature type="transmembrane region" description="Helical" evidence="2">
    <location>
        <begin position="55"/>
        <end position="81"/>
    </location>
</feature>
<protein>
    <submittedName>
        <fullName evidence="3">DUF2254 domain-containing protein</fullName>
    </submittedName>
</protein>
<dbReference type="OrthoDB" id="2955631at2"/>
<dbReference type="Proteomes" id="UP000297776">
    <property type="component" value="Unassembled WGS sequence"/>
</dbReference>
<evidence type="ECO:0000313" key="4">
    <source>
        <dbReference type="Proteomes" id="UP000297776"/>
    </source>
</evidence>
<name>A0A4Y8LAQ1_9BACL</name>
<keyword evidence="2" id="KW-0472">Membrane</keyword>
<dbReference type="InterPro" id="IPR018723">
    <property type="entry name" value="DUF2254_membrane"/>
</dbReference>
<comment type="caution">
    <text evidence="3">The sequence shown here is derived from an EMBL/GenBank/DDBJ whole genome shotgun (WGS) entry which is preliminary data.</text>
</comment>
<dbReference type="GO" id="GO:0016763">
    <property type="term" value="F:pentosyltransferase activity"/>
    <property type="evidence" value="ECO:0007669"/>
    <property type="project" value="InterPro"/>
</dbReference>
<dbReference type="AlphaFoldDB" id="A0A4Y8LAQ1"/>
<dbReference type="RefSeq" id="WP_134382228.1">
    <property type="nucleotide sequence ID" value="NZ_SORX01000008.1"/>
</dbReference>
<dbReference type="EMBL" id="SORX01000008">
    <property type="protein sequence ID" value="TFD99711.1"/>
    <property type="molecule type" value="Genomic_DNA"/>
</dbReference>
<feature type="transmembrane region" description="Helical" evidence="2">
    <location>
        <begin position="12"/>
        <end position="35"/>
    </location>
</feature>
<organism evidence="3 4">
    <name type="scientific">Jeotgalibacillus salarius</name>
    <dbReference type="NCBI Taxonomy" id="546023"/>
    <lineage>
        <taxon>Bacteria</taxon>
        <taxon>Bacillati</taxon>
        <taxon>Bacillota</taxon>
        <taxon>Bacilli</taxon>
        <taxon>Bacillales</taxon>
        <taxon>Caryophanaceae</taxon>
        <taxon>Jeotgalibacillus</taxon>
    </lineage>
</organism>
<keyword evidence="2" id="KW-0812">Transmembrane</keyword>
<reference evidence="3 4" key="1">
    <citation type="submission" date="2019-03" db="EMBL/GenBank/DDBJ databases">
        <authorList>
            <person name="Yang Y."/>
        </authorList>
    </citation>
    <scope>NUCLEOTIDE SEQUENCE [LARGE SCALE GENOMIC DNA]</scope>
    <source>
        <strain evidence="3 4">ASL-1</strain>
    </source>
</reference>